<comment type="subcellular location">
    <subcellularLocation>
        <location evidence="1 8">Cell membrane</location>
        <topology evidence="1 8">Multi-pass membrane protein</topology>
    </subcellularLocation>
</comment>
<feature type="transmembrane region" description="Helical" evidence="8">
    <location>
        <begin position="146"/>
        <end position="169"/>
    </location>
</feature>
<feature type="transmembrane region" description="Helical" evidence="8">
    <location>
        <begin position="307"/>
        <end position="329"/>
    </location>
</feature>
<feature type="domain" description="Major facilitator superfamily (MFS) profile" evidence="10">
    <location>
        <begin position="81"/>
        <end position="686"/>
    </location>
</feature>
<reference evidence="12" key="1">
    <citation type="submission" date="2025-08" db="UniProtKB">
        <authorList>
            <consortium name="Ensembl"/>
        </authorList>
    </citation>
    <scope>IDENTIFICATION</scope>
</reference>
<evidence type="ECO:0000256" key="3">
    <source>
        <dbReference type="ARBA" id="ARBA00022475"/>
    </source>
</evidence>
<accession>A0A3B3S558</accession>
<name>A0A3B3S558_9TELE</name>
<evidence type="ECO:0000256" key="4">
    <source>
        <dbReference type="ARBA" id="ARBA00022692"/>
    </source>
</evidence>
<evidence type="ECO:0000313" key="12">
    <source>
        <dbReference type="Ensembl" id="ENSPKIP00000025305.1"/>
    </source>
</evidence>
<keyword evidence="3" id="KW-1003">Cell membrane</keyword>
<protein>
    <recommendedName>
        <fullName evidence="8">Solute carrier organic anion transporter family member</fullName>
    </recommendedName>
</protein>
<dbReference type="PROSITE" id="PS50850">
    <property type="entry name" value="MFS"/>
    <property type="match status" value="1"/>
</dbReference>
<feature type="transmembrane region" description="Helical" evidence="8">
    <location>
        <begin position="610"/>
        <end position="633"/>
    </location>
</feature>
<dbReference type="GO" id="GO:0043252">
    <property type="term" value="P:sodium-independent organic anion transport"/>
    <property type="evidence" value="ECO:0007669"/>
    <property type="project" value="TreeGrafter"/>
</dbReference>
<dbReference type="InterPro" id="IPR020846">
    <property type="entry name" value="MFS_dom"/>
</dbReference>
<evidence type="ECO:0000256" key="5">
    <source>
        <dbReference type="ARBA" id="ARBA00022989"/>
    </source>
</evidence>
<dbReference type="NCBIfam" id="TIGR00805">
    <property type="entry name" value="oat"/>
    <property type="match status" value="1"/>
</dbReference>
<evidence type="ECO:0000256" key="7">
    <source>
        <dbReference type="ARBA" id="ARBA00023157"/>
    </source>
</evidence>
<keyword evidence="8" id="KW-0813">Transport</keyword>
<dbReference type="GO" id="GO:0015347">
    <property type="term" value="F:sodium-independent organic anion transmembrane transporter activity"/>
    <property type="evidence" value="ECO:0007669"/>
    <property type="project" value="TreeGrafter"/>
</dbReference>
<evidence type="ECO:0000259" key="10">
    <source>
        <dbReference type="PROSITE" id="PS50850"/>
    </source>
</evidence>
<feature type="region of interest" description="Disordered" evidence="9">
    <location>
        <begin position="185"/>
        <end position="209"/>
    </location>
</feature>
<dbReference type="SUPFAM" id="SSF100895">
    <property type="entry name" value="Kazal-type serine protease inhibitors"/>
    <property type="match status" value="1"/>
</dbReference>
<feature type="transmembrane region" description="Helical" evidence="8">
    <location>
        <begin position="118"/>
        <end position="140"/>
    </location>
</feature>
<feature type="transmembrane region" description="Helical" evidence="8">
    <location>
        <begin position="256"/>
        <end position="276"/>
    </location>
</feature>
<feature type="transmembrane region" description="Helical" evidence="8">
    <location>
        <begin position="661"/>
        <end position="683"/>
    </location>
</feature>
<dbReference type="InterPro" id="IPR036058">
    <property type="entry name" value="Kazal_dom_sf"/>
</dbReference>
<dbReference type="InterPro" id="IPR002350">
    <property type="entry name" value="Kazal_dom"/>
</dbReference>
<feature type="transmembrane region" description="Helical" evidence="8">
    <location>
        <begin position="376"/>
        <end position="394"/>
    </location>
</feature>
<dbReference type="PANTHER" id="PTHR11388">
    <property type="entry name" value="ORGANIC ANION TRANSPORTER"/>
    <property type="match status" value="1"/>
</dbReference>
<comment type="similarity">
    <text evidence="2 8">Belongs to the organo anion transporter (TC 2.A.60) family.</text>
</comment>
<feature type="compositionally biased region" description="Polar residues" evidence="9">
    <location>
        <begin position="23"/>
        <end position="41"/>
    </location>
</feature>
<keyword evidence="7" id="KW-1015">Disulfide bond</keyword>
<evidence type="ECO:0000256" key="8">
    <source>
        <dbReference type="RuleBase" id="RU362056"/>
    </source>
</evidence>
<dbReference type="PANTHER" id="PTHR11388:SF133">
    <property type="entry name" value="SOLUTE CARRIER ORGANIC ANION TRANSPORTER FAMILY MEMBER"/>
    <property type="match status" value="1"/>
</dbReference>
<dbReference type="GO" id="GO:0016323">
    <property type="term" value="C:basolateral plasma membrane"/>
    <property type="evidence" value="ECO:0007669"/>
    <property type="project" value="TreeGrafter"/>
</dbReference>
<dbReference type="Pfam" id="PF03137">
    <property type="entry name" value="OATP"/>
    <property type="match status" value="1"/>
</dbReference>
<sequence>MVAVHIKWSKLLELISGATSFDQPPSPSHSSLGNSVCSRSPPQGMMTVNGRPEDPTVMADSMKKPESASGPKCCTPNLKMFIGVLALGYFSKSLSASYMKSTITQIERRFEIPSSTVGIIDCSFEIGNLLVIVVVSYFGAKFHRPKIIGTGSFLMALGTITMALPHFLMERYNYESMAKSSQVALPGNDSGTSPCSASPQNVQQQLPSGCDNASEDGSRMWIIVLLGNMLRGIGEATITPLGASFIDDYARPENSAFYIGCLHTIALIGPMFGYSLSSLSARLYVDIGFVNVDSVTITAQDSRWVGAWWLGFLVAGTFNLVTSIPFWFLPRELPEDGQVMLHSSTKPSRDKHKPNIMEIAKGFLPSLKSLLTSKIYILYLVTSIMMFNGLVIILTYTPKYFEQQFGQSASTANMFLGVATMPAVCLGIFFSGIIMKRFKLDMVGAAKVAFWTSIGGFLCTMPYFALSCKNTDVAGLTVPYPGAESSIMSGTAVLSSCNAACKCPENQWDPICGPDGITYVSPCFAGCTSTSGSGRNMTFHGCSCVLSTGASVTDAPVVLGQCPREDKCSRMFYFYLALQSLSFFIYSLGSVPLFIICLRSVEPELKSLSTGILMLVLRVLGGIPAPIYFGALIDSTCLKWGSRKCGGRGSCRVYNIQTFRFLFLGMISCLRMCGYVLLWVTIIQMKKKAERQKHKCPAEDEELELKRVV</sequence>
<dbReference type="Pfam" id="PF07648">
    <property type="entry name" value="Kazal_2"/>
    <property type="match status" value="1"/>
</dbReference>
<organism evidence="12 13">
    <name type="scientific">Paramormyrops kingsleyae</name>
    <dbReference type="NCBI Taxonomy" id="1676925"/>
    <lineage>
        <taxon>Eukaryota</taxon>
        <taxon>Metazoa</taxon>
        <taxon>Chordata</taxon>
        <taxon>Craniata</taxon>
        <taxon>Vertebrata</taxon>
        <taxon>Euteleostomi</taxon>
        <taxon>Actinopterygii</taxon>
        <taxon>Neopterygii</taxon>
        <taxon>Teleostei</taxon>
        <taxon>Osteoglossocephala</taxon>
        <taxon>Osteoglossomorpha</taxon>
        <taxon>Osteoglossiformes</taxon>
        <taxon>Mormyridae</taxon>
        <taxon>Paramormyrops</taxon>
    </lineage>
</organism>
<dbReference type="AlphaFoldDB" id="A0A3B3S558"/>
<dbReference type="InterPro" id="IPR036259">
    <property type="entry name" value="MFS_trans_sf"/>
</dbReference>
<keyword evidence="8" id="KW-0406">Ion transport</keyword>
<dbReference type="Proteomes" id="UP000261540">
    <property type="component" value="Unplaced"/>
</dbReference>
<evidence type="ECO:0000256" key="6">
    <source>
        <dbReference type="ARBA" id="ARBA00023136"/>
    </source>
</evidence>
<dbReference type="Ensembl" id="ENSPKIT00000006035.1">
    <property type="protein sequence ID" value="ENSPKIP00000025305.1"/>
    <property type="gene ID" value="ENSPKIG00000008204.1"/>
</dbReference>
<reference evidence="12" key="2">
    <citation type="submission" date="2025-09" db="UniProtKB">
        <authorList>
            <consortium name="Ensembl"/>
        </authorList>
    </citation>
    <scope>IDENTIFICATION</scope>
</reference>
<dbReference type="SUPFAM" id="SSF103473">
    <property type="entry name" value="MFS general substrate transporter"/>
    <property type="match status" value="1"/>
</dbReference>
<keyword evidence="13" id="KW-1185">Reference proteome</keyword>
<evidence type="ECO:0000259" key="11">
    <source>
        <dbReference type="PROSITE" id="PS51465"/>
    </source>
</evidence>
<evidence type="ECO:0000313" key="13">
    <source>
        <dbReference type="Proteomes" id="UP000261540"/>
    </source>
</evidence>
<comment type="caution">
    <text evidence="8">Lacks conserved residue(s) required for the propagation of feature annotation.</text>
</comment>
<dbReference type="Gene3D" id="3.30.60.30">
    <property type="match status" value="1"/>
</dbReference>
<dbReference type="InterPro" id="IPR004156">
    <property type="entry name" value="OATP"/>
</dbReference>
<dbReference type="GO" id="GO:0006811">
    <property type="term" value="P:monoatomic ion transport"/>
    <property type="evidence" value="ECO:0007669"/>
    <property type="project" value="UniProtKB-KW"/>
</dbReference>
<feature type="transmembrane region" description="Helical" evidence="8">
    <location>
        <begin position="414"/>
        <end position="436"/>
    </location>
</feature>
<keyword evidence="6 8" id="KW-0472">Membrane</keyword>
<feature type="transmembrane region" description="Helical" evidence="8">
    <location>
        <begin position="572"/>
        <end position="598"/>
    </location>
</feature>
<dbReference type="PROSITE" id="PS51465">
    <property type="entry name" value="KAZAL_2"/>
    <property type="match status" value="1"/>
</dbReference>
<proteinExistence type="inferred from homology"/>
<feature type="region of interest" description="Disordered" evidence="9">
    <location>
        <begin position="23"/>
        <end position="55"/>
    </location>
</feature>
<feature type="compositionally biased region" description="Polar residues" evidence="9">
    <location>
        <begin position="185"/>
        <end position="207"/>
    </location>
</feature>
<keyword evidence="5 8" id="KW-1133">Transmembrane helix</keyword>
<keyword evidence="4 8" id="KW-0812">Transmembrane</keyword>
<feature type="domain" description="Kazal-like" evidence="11">
    <location>
        <begin position="491"/>
        <end position="546"/>
    </location>
</feature>
<evidence type="ECO:0000256" key="2">
    <source>
        <dbReference type="ARBA" id="ARBA00009657"/>
    </source>
</evidence>
<dbReference type="Gene3D" id="1.20.1250.20">
    <property type="entry name" value="MFS general substrate transporter like domains"/>
    <property type="match status" value="1"/>
</dbReference>
<dbReference type="GeneTree" id="ENSGT01150000286901"/>
<evidence type="ECO:0000256" key="9">
    <source>
        <dbReference type="SAM" id="MobiDB-lite"/>
    </source>
</evidence>
<evidence type="ECO:0000256" key="1">
    <source>
        <dbReference type="ARBA" id="ARBA00004651"/>
    </source>
</evidence>